<accession>A3GHH6</accession>
<dbReference type="AlphaFoldDB" id="A3GHH6"/>
<dbReference type="GeneID" id="4851725"/>
<dbReference type="Pfam" id="PF13093">
    <property type="entry name" value="FTA4"/>
    <property type="match status" value="1"/>
</dbReference>
<keyword evidence="2" id="KW-1185">Reference proteome</keyword>
<gene>
    <name evidence="1" type="ORF">PICST_66614</name>
</gene>
<protein>
    <submittedName>
        <fullName evidence="1">USO2 intracellular protein-like protein transport</fullName>
    </submittedName>
</protein>
<evidence type="ECO:0000313" key="1">
    <source>
        <dbReference type="EMBL" id="EAZ62821.2"/>
    </source>
</evidence>
<sequence>MDSYLYTKRFIDQQVKILNQPLVIDDRLRALIAQLQSEYGPDSISESQLQKVLQKTNARIRRHNAAAFSAQVTNQIVQQVLKLESYKLAIVNEQLAKIRYILRPLLLPDFNSVSNDDPKTRLRQFELLIKELPESQYLIVDDSPMNKNEQRLFVSSDEESDSEDEDDNLLVEDDAARVEEPVSSQRLRSHYTKKLKEEVNRQIQRDQTIDQLLAKYDELRLALVDEHSKLSYLFEKIQYLKSLKNEIQNTLGISLPGENNKKVDHEIYDSDEEEDEVVGGVSQLQSNLVTNDHNSSARGLLSEINRFRVLVEKLSYKISSSDIGTRELREELAKLSKGSSV</sequence>
<dbReference type="EMBL" id="AAVQ01000002">
    <property type="protein sequence ID" value="EAZ62821.2"/>
    <property type="molecule type" value="Genomic_DNA"/>
</dbReference>
<dbReference type="GO" id="GO:0031511">
    <property type="term" value="C:Mis6-Sim4 complex"/>
    <property type="evidence" value="ECO:0007669"/>
    <property type="project" value="InterPro"/>
</dbReference>
<dbReference type="OMA" id="ECNDELF"/>
<dbReference type="HOGENOM" id="CLU_849982_0_0_1"/>
<organism evidence="1 2">
    <name type="scientific">Scheffersomyces stipitis (strain ATCC 58785 / CBS 6054 / NBRC 10063 / NRRL Y-11545)</name>
    <name type="common">Yeast</name>
    <name type="synonym">Pichia stipitis</name>
    <dbReference type="NCBI Taxonomy" id="322104"/>
    <lineage>
        <taxon>Eukaryota</taxon>
        <taxon>Fungi</taxon>
        <taxon>Dikarya</taxon>
        <taxon>Ascomycota</taxon>
        <taxon>Saccharomycotina</taxon>
        <taxon>Pichiomycetes</taxon>
        <taxon>Debaryomycetaceae</taxon>
        <taxon>Scheffersomyces</taxon>
    </lineage>
</organism>
<reference evidence="1 2" key="1">
    <citation type="journal article" date="2007" name="Nat. Biotechnol.">
        <title>Genome sequence of the lignocellulose-bioconverting and xylose-fermenting yeast Pichia stipitis.</title>
        <authorList>
            <person name="Jeffries T.W."/>
            <person name="Grigoriev I.V."/>
            <person name="Grimwood J."/>
            <person name="Laplaza J.M."/>
            <person name="Aerts A."/>
            <person name="Salamov A."/>
            <person name="Schmutz J."/>
            <person name="Lindquist E."/>
            <person name="Dehal P."/>
            <person name="Shapiro H."/>
            <person name="Jin Y.S."/>
            <person name="Passoth V."/>
            <person name="Richardson P.M."/>
        </authorList>
    </citation>
    <scope>NUCLEOTIDE SEQUENCE [LARGE SCALE GENOMIC DNA]</scope>
    <source>
        <strain evidence="2">ATCC 58785 / CBS 6054 / NBRC 10063 / NRRL Y-11545</strain>
    </source>
</reference>
<proteinExistence type="predicted"/>
<name>A3GHH6_PICST</name>
<dbReference type="InParanoid" id="A3GHH6"/>
<evidence type="ECO:0000313" key="2">
    <source>
        <dbReference type="Proteomes" id="UP000002258"/>
    </source>
</evidence>
<dbReference type="KEGG" id="pic:PICST_66614"/>
<dbReference type="eggNOG" id="ENOG502RQ12">
    <property type="taxonomic scope" value="Eukaryota"/>
</dbReference>
<dbReference type="InterPro" id="IPR025207">
    <property type="entry name" value="Sim4_Fta4"/>
</dbReference>
<dbReference type="Proteomes" id="UP000002258">
    <property type="component" value="Chromosome 1"/>
</dbReference>
<dbReference type="STRING" id="322104.A3GHH6"/>
<dbReference type="OrthoDB" id="21214at2759"/>
<comment type="caution">
    <text evidence="1">The sequence shown here is derived from an EMBL/GenBank/DDBJ whole genome shotgun (WGS) entry which is preliminary data.</text>
</comment>
<dbReference type="RefSeq" id="XP_001386844.2">
    <property type="nucleotide sequence ID" value="XM_001386807.1"/>
</dbReference>